<name>A0A844HY87_9RHOB</name>
<accession>A0A844HY87</accession>
<dbReference type="OrthoDB" id="7372889at2"/>
<comment type="caution">
    <text evidence="1">The sequence shown here is derived from an EMBL/GenBank/DDBJ whole genome shotgun (WGS) entry which is preliminary data.</text>
</comment>
<dbReference type="Proteomes" id="UP000449846">
    <property type="component" value="Unassembled WGS sequence"/>
</dbReference>
<dbReference type="AlphaFoldDB" id="A0A844HY87"/>
<protein>
    <recommendedName>
        <fullName evidence="3">MetA-pathway of phenol degradation</fullName>
    </recommendedName>
</protein>
<dbReference type="EMBL" id="WMIG01000035">
    <property type="protein sequence ID" value="MTH62412.1"/>
    <property type="molecule type" value="Genomic_DNA"/>
</dbReference>
<keyword evidence="2" id="KW-1185">Reference proteome</keyword>
<reference evidence="1 2" key="1">
    <citation type="submission" date="2019-11" db="EMBL/GenBank/DDBJ databases">
        <authorList>
            <person name="Dong K."/>
        </authorList>
    </citation>
    <scope>NUCLEOTIDE SEQUENCE [LARGE SCALE GENOMIC DNA]</scope>
    <source>
        <strain evidence="1 2">NBRC 112902</strain>
    </source>
</reference>
<evidence type="ECO:0008006" key="3">
    <source>
        <dbReference type="Google" id="ProtNLM"/>
    </source>
</evidence>
<gene>
    <name evidence="1" type="ORF">GL300_24845</name>
</gene>
<evidence type="ECO:0000313" key="1">
    <source>
        <dbReference type="EMBL" id="MTH62412.1"/>
    </source>
</evidence>
<sequence length="337" mass="35730">MSMHDTLENLSIGGRTVRSAEARSSLLSIGVTAALLTSAAPQAQATEAVAGRYIPGIFAGPGAGVVPPAPGFYWGIQNAYYHGEAGDTVPFGEGRIAIGLEADMWVTALAGVYVPEQNLPGNWTYSFQFALPFGWTGATAELGPIDTDQDVAGLGDIAFAPVALGWHNDAMNMFFSSSLTVTAPTGEWESGDIAFIGLNYWTFTPAIGVTRLIPEQGLDLSAKFGVDINTRNPDTDYYSGAVAHLDLSMTKGVNEQLAVGGLAGFLYQIEDDDDDGGFADNHDGFRGSSIAIGPLLTYKSKLANGNEIDLTFKWAHEIDVDNRMKGDAVFLTIAGKF</sequence>
<dbReference type="Pfam" id="PF13557">
    <property type="entry name" value="Phenol_MetA_deg"/>
    <property type="match status" value="1"/>
</dbReference>
<evidence type="ECO:0000313" key="2">
    <source>
        <dbReference type="Proteomes" id="UP000449846"/>
    </source>
</evidence>
<dbReference type="InterPro" id="IPR025737">
    <property type="entry name" value="FApF"/>
</dbReference>
<proteinExistence type="predicted"/>
<organism evidence="1 2">
    <name type="scientific">Paracoccus litorisediminis</name>
    <dbReference type="NCBI Taxonomy" id="2006130"/>
    <lineage>
        <taxon>Bacteria</taxon>
        <taxon>Pseudomonadati</taxon>
        <taxon>Pseudomonadota</taxon>
        <taxon>Alphaproteobacteria</taxon>
        <taxon>Rhodobacterales</taxon>
        <taxon>Paracoccaceae</taxon>
        <taxon>Paracoccus</taxon>
    </lineage>
</organism>